<dbReference type="AlphaFoldDB" id="A0A8J2PPY6"/>
<protein>
    <submittedName>
        <fullName evidence="1">Uncharacterized protein</fullName>
    </submittedName>
</protein>
<comment type="caution">
    <text evidence="1">The sequence shown here is derived from an EMBL/GenBank/DDBJ whole genome shotgun (WGS) entry which is preliminary data.</text>
</comment>
<name>A0A8J2PPY6_9HEXA</name>
<gene>
    <name evidence="1" type="ORF">AFUS01_LOCUS41579</name>
</gene>
<dbReference type="EMBL" id="CAJVCH010562330">
    <property type="protein sequence ID" value="CAG7831855.1"/>
    <property type="molecule type" value="Genomic_DNA"/>
</dbReference>
<evidence type="ECO:0000313" key="2">
    <source>
        <dbReference type="Proteomes" id="UP000708208"/>
    </source>
</evidence>
<sequence>IQTLIFNQRCAFVQRLQQS</sequence>
<organism evidence="1 2">
    <name type="scientific">Allacma fusca</name>
    <dbReference type="NCBI Taxonomy" id="39272"/>
    <lineage>
        <taxon>Eukaryota</taxon>
        <taxon>Metazoa</taxon>
        <taxon>Ecdysozoa</taxon>
        <taxon>Arthropoda</taxon>
        <taxon>Hexapoda</taxon>
        <taxon>Collembola</taxon>
        <taxon>Symphypleona</taxon>
        <taxon>Sminthuridae</taxon>
        <taxon>Allacma</taxon>
    </lineage>
</organism>
<keyword evidence="2" id="KW-1185">Reference proteome</keyword>
<evidence type="ECO:0000313" key="1">
    <source>
        <dbReference type="EMBL" id="CAG7831855.1"/>
    </source>
</evidence>
<dbReference type="Proteomes" id="UP000708208">
    <property type="component" value="Unassembled WGS sequence"/>
</dbReference>
<feature type="non-terminal residue" evidence="1">
    <location>
        <position position="19"/>
    </location>
</feature>
<proteinExistence type="predicted"/>
<accession>A0A8J2PPY6</accession>
<reference evidence="1" key="1">
    <citation type="submission" date="2021-06" db="EMBL/GenBank/DDBJ databases">
        <authorList>
            <person name="Hodson N. C."/>
            <person name="Mongue J. A."/>
            <person name="Jaron S. K."/>
        </authorList>
    </citation>
    <scope>NUCLEOTIDE SEQUENCE</scope>
</reference>